<dbReference type="GO" id="GO:0015035">
    <property type="term" value="F:protein-disulfide reductase activity"/>
    <property type="evidence" value="ECO:0007669"/>
    <property type="project" value="TreeGrafter"/>
</dbReference>
<evidence type="ECO:0000256" key="3">
    <source>
        <dbReference type="ARBA" id="ARBA00022692"/>
    </source>
</evidence>
<organism evidence="12 13">
    <name type="scientific">Pseudoxanthomonas winnipegensis</name>
    <dbReference type="NCBI Taxonomy" id="2480810"/>
    <lineage>
        <taxon>Bacteria</taxon>
        <taxon>Pseudomonadati</taxon>
        <taxon>Pseudomonadota</taxon>
        <taxon>Gammaproteobacteria</taxon>
        <taxon>Lysobacterales</taxon>
        <taxon>Lysobacteraceae</taxon>
        <taxon>Pseudoxanthomonas</taxon>
    </lineage>
</organism>
<dbReference type="GO" id="GO:0045454">
    <property type="term" value="P:cell redox homeostasis"/>
    <property type="evidence" value="ECO:0007669"/>
    <property type="project" value="TreeGrafter"/>
</dbReference>
<feature type="transmembrane region" description="Helical" evidence="9">
    <location>
        <begin position="584"/>
        <end position="604"/>
    </location>
</feature>
<dbReference type="Pfam" id="PF11412">
    <property type="entry name" value="DsbD_N"/>
    <property type="match status" value="2"/>
</dbReference>
<comment type="caution">
    <text evidence="12">The sequence shown here is derived from an EMBL/GenBank/DDBJ whole genome shotgun (WGS) entry which is preliminary data.</text>
</comment>
<dbReference type="OrthoDB" id="9811036at2"/>
<keyword evidence="10" id="KW-0732">Signal</keyword>
<evidence type="ECO:0000256" key="10">
    <source>
        <dbReference type="SAM" id="SignalP"/>
    </source>
</evidence>
<name>A0A4Q8LCY8_9GAMM</name>
<protein>
    <submittedName>
        <fullName evidence="12">Cytochrome C biogenesis protein</fullName>
    </submittedName>
</protein>
<feature type="transmembrane region" description="Helical" evidence="9">
    <location>
        <begin position="520"/>
        <end position="546"/>
    </location>
</feature>
<keyword evidence="5 9" id="KW-1133">Transmembrane helix</keyword>
<gene>
    <name evidence="12" type="ORF">EA660_05955</name>
</gene>
<dbReference type="CDD" id="cd02953">
    <property type="entry name" value="DsbDgamma"/>
    <property type="match status" value="1"/>
</dbReference>
<evidence type="ECO:0000256" key="2">
    <source>
        <dbReference type="ARBA" id="ARBA00022475"/>
    </source>
</evidence>
<dbReference type="InterPro" id="IPR035671">
    <property type="entry name" value="DsbD_gamma"/>
</dbReference>
<dbReference type="SUPFAM" id="SSF52833">
    <property type="entry name" value="Thioredoxin-like"/>
    <property type="match status" value="1"/>
</dbReference>
<evidence type="ECO:0000259" key="11">
    <source>
        <dbReference type="PROSITE" id="PS51352"/>
    </source>
</evidence>
<keyword evidence="6 9" id="KW-0472">Membrane</keyword>
<evidence type="ECO:0000256" key="4">
    <source>
        <dbReference type="ARBA" id="ARBA00022748"/>
    </source>
</evidence>
<evidence type="ECO:0000256" key="9">
    <source>
        <dbReference type="SAM" id="Phobius"/>
    </source>
</evidence>
<dbReference type="EMBL" id="SHMC01000002">
    <property type="protein sequence ID" value="TAA26757.1"/>
    <property type="molecule type" value="Genomic_DNA"/>
</dbReference>
<dbReference type="InterPro" id="IPR017937">
    <property type="entry name" value="Thioredoxin_CS"/>
</dbReference>
<accession>A0A4Q8LCY8</accession>
<evidence type="ECO:0000256" key="7">
    <source>
        <dbReference type="ARBA" id="ARBA00023284"/>
    </source>
</evidence>
<evidence type="ECO:0000313" key="13">
    <source>
        <dbReference type="Proteomes" id="UP000292627"/>
    </source>
</evidence>
<dbReference type="InterPro" id="IPR036929">
    <property type="entry name" value="DsbDN_sf"/>
</dbReference>
<sequence>MSLISRLARPLALLALLVPTLPATAADPSDLLPVEQAFVLDAQAKPDGIGLHWKIADGYYLYRHRISVEAQGGGFAAGTLQLPDGDKHVDEFFGPVETYRKQLDALLPGKASTAGQVTLKVRYQGCADAGLCYPPQTRTVQVAVPAAATPGAGTGLGLPLGGATAGSGSSLLGTPAAVPGATDAAPLPEAQAFAFEAIADGGNQLLLRFTPAKGYYLYRDRTQLALHGAEGLSLGAPRWPPGKAHRDEHFGEVTVYFDQVEVPVPVIRDRAEAAKATLEVTFQGCQTDGICYPPMTRQVALALPAGTVTPPEARAVAMAAPVALEAGTPTPAPTAPAPAEVPRSTPPPDVLARADQDAGGMSGWLLALVAALLGGLILNVMPCVLPVLSLKALSLAESGRGRARAGALAYTAGVLLSFLLVGGVALALRATGQALGWGFQLQQPLVTGALAYLMFAVGLSLSGVFAVGYGLAGVGRGLSERGGLSGDFFTGVLAVVVASPCTAPFMGSALTFAFAAPVPVALAVFALLGLGLALPFLLIGLVPALAARLPRPGAWMDTLKQVLAFPMYLTAVWMLWVLGKQRGIDAVGLALVGLVVLALGLWAFQRVRFQTAPLRRGVAVVVLIASLVPLVLLHRLPAASAPATTAAADGVETYSPQRLDALRKQGRVVFVDMTADWCVTCKANEKAVLSGDDFKQAMRSAGAVLMRGDWTNVDPQITAFLQAHKAVGVPLYVVFPKSGGEGEVLPTVLTTPMVRDALQRASAR</sequence>
<dbReference type="AlphaFoldDB" id="A0A4Q8LCY8"/>
<dbReference type="InterPro" id="IPR003834">
    <property type="entry name" value="Cyt_c_assmbl_TM_dom"/>
</dbReference>
<keyword evidence="3 9" id="KW-0812">Transmembrane</keyword>
<dbReference type="InterPro" id="IPR013766">
    <property type="entry name" value="Thioredoxin_domain"/>
</dbReference>
<feature type="chain" id="PRO_5020464646" evidence="10">
    <location>
        <begin position="26"/>
        <end position="764"/>
    </location>
</feature>
<evidence type="ECO:0000256" key="6">
    <source>
        <dbReference type="ARBA" id="ARBA00023136"/>
    </source>
</evidence>
<dbReference type="PROSITE" id="PS51352">
    <property type="entry name" value="THIOREDOXIN_2"/>
    <property type="match status" value="1"/>
</dbReference>
<feature type="transmembrane region" description="Helical" evidence="9">
    <location>
        <begin position="492"/>
        <end position="514"/>
    </location>
</feature>
<keyword evidence="4" id="KW-0201">Cytochrome c-type biogenesis</keyword>
<dbReference type="InterPro" id="IPR028250">
    <property type="entry name" value="DsbDN"/>
</dbReference>
<feature type="transmembrane region" description="Helical" evidence="9">
    <location>
        <begin position="558"/>
        <end position="578"/>
    </location>
</feature>
<evidence type="ECO:0000256" key="1">
    <source>
        <dbReference type="ARBA" id="ARBA00004651"/>
    </source>
</evidence>
<dbReference type="Proteomes" id="UP000292627">
    <property type="component" value="Unassembled WGS sequence"/>
</dbReference>
<dbReference type="PANTHER" id="PTHR32234">
    <property type="entry name" value="THIOL:DISULFIDE INTERCHANGE PROTEIN DSBD"/>
    <property type="match status" value="1"/>
</dbReference>
<evidence type="ECO:0000256" key="5">
    <source>
        <dbReference type="ARBA" id="ARBA00022989"/>
    </source>
</evidence>
<dbReference type="Gene3D" id="3.40.30.10">
    <property type="entry name" value="Glutaredoxin"/>
    <property type="match status" value="1"/>
</dbReference>
<dbReference type="Pfam" id="PF13899">
    <property type="entry name" value="Thioredoxin_7"/>
    <property type="match status" value="1"/>
</dbReference>
<proteinExistence type="predicted"/>
<feature type="domain" description="Thioredoxin" evidence="11">
    <location>
        <begin position="630"/>
        <end position="763"/>
    </location>
</feature>
<feature type="transmembrane region" description="Helical" evidence="9">
    <location>
        <begin position="408"/>
        <end position="430"/>
    </location>
</feature>
<comment type="subcellular location">
    <subcellularLocation>
        <location evidence="1">Cell membrane</location>
        <topology evidence="1">Multi-pass membrane protein</topology>
    </subcellularLocation>
</comment>
<evidence type="ECO:0000256" key="8">
    <source>
        <dbReference type="SAM" id="MobiDB-lite"/>
    </source>
</evidence>
<keyword evidence="2" id="KW-1003">Cell membrane</keyword>
<feature type="transmembrane region" description="Helical" evidence="9">
    <location>
        <begin position="364"/>
        <end position="388"/>
    </location>
</feature>
<feature type="signal peptide" evidence="10">
    <location>
        <begin position="1"/>
        <end position="25"/>
    </location>
</feature>
<dbReference type="PANTHER" id="PTHR32234:SF3">
    <property type="entry name" value="SUPPRESSION OF COPPER SENSITIVITY PROTEIN"/>
    <property type="match status" value="1"/>
</dbReference>
<reference evidence="12 13" key="1">
    <citation type="submission" date="2019-02" db="EMBL/GenBank/DDBJ databases">
        <title>WGS of Pseudoxanthomonas species novum from clinical isolates.</title>
        <authorList>
            <person name="Bernier A.-M."/>
            <person name="Bernard K."/>
            <person name="Vachon A."/>
        </authorList>
    </citation>
    <scope>NUCLEOTIDE SEQUENCE [LARGE SCALE GENOMIC DNA]</scope>
    <source>
        <strain evidence="12 13">NML171200</strain>
    </source>
</reference>
<dbReference type="Pfam" id="PF02683">
    <property type="entry name" value="DsbD_TM"/>
    <property type="match status" value="1"/>
</dbReference>
<evidence type="ECO:0000313" key="12">
    <source>
        <dbReference type="EMBL" id="TAA26757.1"/>
    </source>
</evidence>
<dbReference type="GO" id="GO:0017004">
    <property type="term" value="P:cytochrome complex assembly"/>
    <property type="evidence" value="ECO:0007669"/>
    <property type="project" value="UniProtKB-KW"/>
</dbReference>
<dbReference type="GO" id="GO:0005886">
    <property type="term" value="C:plasma membrane"/>
    <property type="evidence" value="ECO:0007669"/>
    <property type="project" value="UniProtKB-SubCell"/>
</dbReference>
<keyword evidence="7" id="KW-0676">Redox-active center</keyword>
<feature type="transmembrane region" description="Helical" evidence="9">
    <location>
        <begin position="450"/>
        <end position="472"/>
    </location>
</feature>
<feature type="region of interest" description="Disordered" evidence="8">
    <location>
        <begin position="327"/>
        <end position="346"/>
    </location>
</feature>
<dbReference type="SUPFAM" id="SSF74863">
    <property type="entry name" value="Thiol:disulfide interchange protein DsbD, N-terminal domain (DsbD-alpha)"/>
    <property type="match status" value="2"/>
</dbReference>
<dbReference type="RefSeq" id="WP_130550612.1">
    <property type="nucleotide sequence ID" value="NZ_SHMC01000002.1"/>
</dbReference>
<feature type="transmembrane region" description="Helical" evidence="9">
    <location>
        <begin position="616"/>
        <end position="636"/>
    </location>
</feature>
<dbReference type="InterPro" id="IPR036249">
    <property type="entry name" value="Thioredoxin-like_sf"/>
</dbReference>
<dbReference type="PROSITE" id="PS00194">
    <property type="entry name" value="THIOREDOXIN_1"/>
    <property type="match status" value="1"/>
</dbReference>
<dbReference type="Gene3D" id="2.60.40.1250">
    <property type="entry name" value="Thiol:disulfide interchange protein DsbD, N-terminal domain"/>
    <property type="match status" value="2"/>
</dbReference>